<dbReference type="PANTHER" id="PTHR30330:SF1">
    <property type="entry name" value="AMINO-ACID CARRIER PROTEIN ALST"/>
    <property type="match status" value="1"/>
</dbReference>
<gene>
    <name evidence="10" type="ORF">HM131_18200</name>
</gene>
<evidence type="ECO:0000256" key="5">
    <source>
        <dbReference type="ARBA" id="ARBA00022692"/>
    </source>
</evidence>
<proteinExistence type="inferred from homology"/>
<evidence type="ECO:0000256" key="7">
    <source>
        <dbReference type="ARBA" id="ARBA00022989"/>
    </source>
</evidence>
<evidence type="ECO:0008006" key="12">
    <source>
        <dbReference type="Google" id="ProtNLM"/>
    </source>
</evidence>
<sequence length="85" mass="9728">MVFVLIGSVSIISLVWKMADLFMALMKVINLVAICLVGKVAFKVLIDYEMQRKEGKESVFKPFELDIDNTEAWEEEECLKEKAVI</sequence>
<feature type="transmembrane region" description="Helical" evidence="9">
    <location>
        <begin position="27"/>
        <end position="46"/>
    </location>
</feature>
<keyword evidence="5 9" id="KW-0812">Transmembrane</keyword>
<dbReference type="InterPro" id="IPR001463">
    <property type="entry name" value="Na/Ala_symport"/>
</dbReference>
<evidence type="ECO:0000256" key="6">
    <source>
        <dbReference type="ARBA" id="ARBA00022847"/>
    </source>
</evidence>
<comment type="subcellular location">
    <subcellularLocation>
        <location evidence="1">Cell membrane</location>
        <topology evidence="1">Multi-pass membrane protein</topology>
    </subcellularLocation>
</comment>
<keyword evidence="7 9" id="KW-1133">Transmembrane helix</keyword>
<organism evidence="10 11">
    <name type="scientific">Halobacillus mangrovi</name>
    <dbReference type="NCBI Taxonomy" id="402384"/>
    <lineage>
        <taxon>Bacteria</taxon>
        <taxon>Bacillati</taxon>
        <taxon>Bacillota</taxon>
        <taxon>Bacilli</taxon>
        <taxon>Bacillales</taxon>
        <taxon>Bacillaceae</taxon>
        <taxon>Halobacillus</taxon>
    </lineage>
</organism>
<dbReference type="EMBL" id="CP020772">
    <property type="protein sequence ID" value="ARI78653.1"/>
    <property type="molecule type" value="Genomic_DNA"/>
</dbReference>
<dbReference type="GO" id="GO:0005886">
    <property type="term" value="C:plasma membrane"/>
    <property type="evidence" value="ECO:0007669"/>
    <property type="project" value="UniProtKB-SubCell"/>
</dbReference>
<dbReference type="Pfam" id="PF01235">
    <property type="entry name" value="Na_Ala_symp"/>
    <property type="match status" value="1"/>
</dbReference>
<accession>A0A1W5ZZD4</accession>
<keyword evidence="8 9" id="KW-0472">Membrane</keyword>
<name>A0A1W5ZZD4_9BACI</name>
<keyword evidence="11" id="KW-1185">Reference proteome</keyword>
<keyword evidence="4" id="KW-1003">Cell membrane</keyword>
<dbReference type="OrthoDB" id="9804874at2"/>
<keyword evidence="3" id="KW-0813">Transport</keyword>
<dbReference type="AlphaFoldDB" id="A0A1W5ZZD4"/>
<evidence type="ECO:0000256" key="4">
    <source>
        <dbReference type="ARBA" id="ARBA00022475"/>
    </source>
</evidence>
<evidence type="ECO:0000313" key="10">
    <source>
        <dbReference type="EMBL" id="ARI78653.1"/>
    </source>
</evidence>
<dbReference type="PANTHER" id="PTHR30330">
    <property type="entry name" value="AGSS FAMILY TRANSPORTER, SODIUM-ALANINE"/>
    <property type="match status" value="1"/>
</dbReference>
<evidence type="ECO:0000256" key="3">
    <source>
        <dbReference type="ARBA" id="ARBA00022448"/>
    </source>
</evidence>
<evidence type="ECO:0000256" key="8">
    <source>
        <dbReference type="ARBA" id="ARBA00023136"/>
    </source>
</evidence>
<dbReference type="GO" id="GO:0005283">
    <property type="term" value="F:amino acid:sodium symporter activity"/>
    <property type="evidence" value="ECO:0007669"/>
    <property type="project" value="InterPro"/>
</dbReference>
<dbReference type="STRING" id="402384.HM131_18200"/>
<comment type="similarity">
    <text evidence="2">Belongs to the alanine or glycine:cation symporter (AGCS) (TC 2.A.25) family.</text>
</comment>
<keyword evidence="6" id="KW-0769">Symport</keyword>
<dbReference type="RefSeq" id="WP_085031112.1">
    <property type="nucleotide sequence ID" value="NZ_CP020772.1"/>
</dbReference>
<dbReference type="Proteomes" id="UP000192527">
    <property type="component" value="Chromosome"/>
</dbReference>
<evidence type="ECO:0000256" key="9">
    <source>
        <dbReference type="SAM" id="Phobius"/>
    </source>
</evidence>
<evidence type="ECO:0000256" key="1">
    <source>
        <dbReference type="ARBA" id="ARBA00004651"/>
    </source>
</evidence>
<protein>
    <recommendedName>
        <fullName evidence="12">Sodium:alanine symporter</fullName>
    </recommendedName>
</protein>
<dbReference type="KEGG" id="hmn:HM131_18200"/>
<evidence type="ECO:0000313" key="11">
    <source>
        <dbReference type="Proteomes" id="UP000192527"/>
    </source>
</evidence>
<reference evidence="10 11" key="1">
    <citation type="submission" date="2017-04" db="EMBL/GenBank/DDBJ databases">
        <title>The whole genome sequencing and assembly of Halobacillus mangrovi strain.</title>
        <authorList>
            <person name="Lee S.-J."/>
            <person name="Park M.-K."/>
            <person name="Kim J.-Y."/>
            <person name="Lee Y.-J."/>
            <person name="Yi H."/>
            <person name="Bahn Y.-S."/>
            <person name="Kim J.F."/>
            <person name="Lee D.-W."/>
        </authorList>
    </citation>
    <scope>NUCLEOTIDE SEQUENCE [LARGE SCALE GENOMIC DNA]</scope>
    <source>
        <strain evidence="10 11">KTB 131</strain>
    </source>
</reference>
<evidence type="ECO:0000256" key="2">
    <source>
        <dbReference type="ARBA" id="ARBA00009261"/>
    </source>
</evidence>